<accession>A0ABR7YHY5</accession>
<gene>
    <name evidence="4" type="ORF">H8B04_15080</name>
</gene>
<evidence type="ECO:0000256" key="1">
    <source>
        <dbReference type="ARBA" id="ARBA00023125"/>
    </source>
</evidence>
<sequence length="224" mass="26530">MEFLIQFKLNDHLYLRDPELSDIGRSIVRESINLIYEIGFEKFTFRKLALHIKTTETTIYRYFSSKHKLLIYILSWYWNYLELVCKFQLQRESDSKNKLKLILEIVTYNYPYGLEIKGYNMQRLHEIVISESSKSYLVKDVDDINEELVFSPLKSLCSFISEVILEINPKFDYPKSLASTLIETAHQQQFFSAHLPSLTDNKNKELHKEYVLAYLNSLAFSVIK</sequence>
<dbReference type="InterPro" id="IPR009057">
    <property type="entry name" value="Homeodomain-like_sf"/>
</dbReference>
<feature type="domain" description="HTH tetR-type" evidence="3">
    <location>
        <begin position="21"/>
        <end position="81"/>
    </location>
</feature>
<feature type="DNA-binding region" description="H-T-H motif" evidence="2">
    <location>
        <begin position="44"/>
        <end position="63"/>
    </location>
</feature>
<evidence type="ECO:0000313" key="4">
    <source>
        <dbReference type="EMBL" id="MBD1430864.1"/>
    </source>
</evidence>
<protein>
    <submittedName>
        <fullName evidence="4">TetR/AcrR family transcriptional regulator</fullName>
    </submittedName>
</protein>
<keyword evidence="5" id="KW-1185">Reference proteome</keyword>
<dbReference type="RefSeq" id="WP_190302869.1">
    <property type="nucleotide sequence ID" value="NZ_JACOIJ010000042.1"/>
</dbReference>
<dbReference type="Gene3D" id="1.10.357.10">
    <property type="entry name" value="Tetracycline Repressor, domain 2"/>
    <property type="match status" value="1"/>
</dbReference>
<keyword evidence="1 2" id="KW-0238">DNA-binding</keyword>
<name>A0ABR7YHY5_9SPHI</name>
<organism evidence="4 5">
    <name type="scientific">Sphingobacterium litopenaei</name>
    <dbReference type="NCBI Taxonomy" id="2763500"/>
    <lineage>
        <taxon>Bacteria</taxon>
        <taxon>Pseudomonadati</taxon>
        <taxon>Bacteroidota</taxon>
        <taxon>Sphingobacteriia</taxon>
        <taxon>Sphingobacteriales</taxon>
        <taxon>Sphingobacteriaceae</taxon>
        <taxon>Sphingobacterium</taxon>
    </lineage>
</organism>
<dbReference type="PROSITE" id="PS50977">
    <property type="entry name" value="HTH_TETR_2"/>
    <property type="match status" value="1"/>
</dbReference>
<dbReference type="SUPFAM" id="SSF46689">
    <property type="entry name" value="Homeodomain-like"/>
    <property type="match status" value="1"/>
</dbReference>
<reference evidence="4 5" key="1">
    <citation type="submission" date="2020-08" db="EMBL/GenBank/DDBJ databases">
        <title>Sphingobacterium sp. DN04309 isolated from aquaculture water.</title>
        <authorList>
            <person name="Zhang M."/>
        </authorList>
    </citation>
    <scope>NUCLEOTIDE SEQUENCE [LARGE SCALE GENOMIC DNA]</scope>
    <source>
        <strain evidence="4 5">DN04309</strain>
    </source>
</reference>
<dbReference type="InterPro" id="IPR001647">
    <property type="entry name" value="HTH_TetR"/>
</dbReference>
<comment type="caution">
    <text evidence="4">The sequence shown here is derived from an EMBL/GenBank/DDBJ whole genome shotgun (WGS) entry which is preliminary data.</text>
</comment>
<dbReference type="EMBL" id="JACOIJ010000042">
    <property type="protein sequence ID" value="MBD1430864.1"/>
    <property type="molecule type" value="Genomic_DNA"/>
</dbReference>
<dbReference type="Proteomes" id="UP000651271">
    <property type="component" value="Unassembled WGS sequence"/>
</dbReference>
<evidence type="ECO:0000259" key="3">
    <source>
        <dbReference type="PROSITE" id="PS50977"/>
    </source>
</evidence>
<proteinExistence type="predicted"/>
<evidence type="ECO:0000256" key="2">
    <source>
        <dbReference type="PROSITE-ProRule" id="PRU00335"/>
    </source>
</evidence>
<evidence type="ECO:0000313" key="5">
    <source>
        <dbReference type="Proteomes" id="UP000651271"/>
    </source>
</evidence>
<dbReference type="Pfam" id="PF00440">
    <property type="entry name" value="TetR_N"/>
    <property type="match status" value="1"/>
</dbReference>